<protein>
    <submittedName>
        <fullName evidence="9">Exosortase family protein XrtF</fullName>
    </submittedName>
</protein>
<dbReference type="AlphaFoldDB" id="A0A1I4UVJ6"/>
<feature type="transmembrane region" description="Helical" evidence="8">
    <location>
        <begin position="7"/>
        <end position="28"/>
    </location>
</feature>
<dbReference type="GO" id="GO:0005886">
    <property type="term" value="C:plasma membrane"/>
    <property type="evidence" value="ECO:0007669"/>
    <property type="project" value="UniProtKB-SubCell"/>
</dbReference>
<keyword evidence="4 8" id="KW-0812">Transmembrane</keyword>
<dbReference type="EMBL" id="FOUZ01000004">
    <property type="protein sequence ID" value="SFM92992.1"/>
    <property type="molecule type" value="Genomic_DNA"/>
</dbReference>
<dbReference type="STRING" id="684065.SAMN05421738_104145"/>
<name>A0A1I4UVJ6_9FLAO</name>
<dbReference type="OrthoDB" id="678161at2"/>
<evidence type="ECO:0000256" key="1">
    <source>
        <dbReference type="ARBA" id="ARBA00004651"/>
    </source>
</evidence>
<keyword evidence="3" id="KW-0645">Protease</keyword>
<dbReference type="InterPro" id="IPR026323">
    <property type="entry name" value="Exosortase-related_prot_XrtF"/>
</dbReference>
<evidence type="ECO:0000313" key="9">
    <source>
        <dbReference type="EMBL" id="SFM92992.1"/>
    </source>
</evidence>
<evidence type="ECO:0000256" key="3">
    <source>
        <dbReference type="ARBA" id="ARBA00022670"/>
    </source>
</evidence>
<keyword evidence="6 8" id="KW-1133">Transmembrane helix</keyword>
<dbReference type="Proteomes" id="UP000199149">
    <property type="component" value="Unassembled WGS sequence"/>
</dbReference>
<feature type="transmembrane region" description="Helical" evidence="8">
    <location>
        <begin position="111"/>
        <end position="137"/>
    </location>
</feature>
<evidence type="ECO:0000256" key="4">
    <source>
        <dbReference type="ARBA" id="ARBA00022692"/>
    </source>
</evidence>
<keyword evidence="7 8" id="KW-0472">Membrane</keyword>
<organism evidence="9 10">
    <name type="scientific">Algoriella xinjiangensis</name>
    <dbReference type="NCBI Taxonomy" id="684065"/>
    <lineage>
        <taxon>Bacteria</taxon>
        <taxon>Pseudomonadati</taxon>
        <taxon>Bacteroidota</taxon>
        <taxon>Flavobacteriia</taxon>
        <taxon>Flavobacteriales</taxon>
        <taxon>Weeksellaceae</taxon>
        <taxon>Algoriella</taxon>
    </lineage>
</organism>
<dbReference type="InterPro" id="IPR019127">
    <property type="entry name" value="Exosortase"/>
</dbReference>
<dbReference type="GO" id="GO:0008233">
    <property type="term" value="F:peptidase activity"/>
    <property type="evidence" value="ECO:0007669"/>
    <property type="project" value="UniProtKB-KW"/>
</dbReference>
<sequence>MKEFKPLLLFLARFLGTYLILSFLYKLYLDQYLPHNIPDPFTVFTSDVSAIGLNKCGFFSFSNVAINQPWMRLVVDGQVASIVNEGCNAISILIIFVSFIVAFYTNFKQTFLFIITGLAALFVMNISRIMLLNYIFRYHDEYGKIAHDYLFPALIYGSIVILWIVWIKFFVTKYNKQNAK</sequence>
<dbReference type="NCBIfam" id="TIGR04128">
    <property type="entry name" value="exoso_Fjoh_1448"/>
    <property type="match status" value="1"/>
</dbReference>
<comment type="subcellular location">
    <subcellularLocation>
        <location evidence="1">Cell membrane</location>
        <topology evidence="1">Multi-pass membrane protein</topology>
    </subcellularLocation>
</comment>
<feature type="transmembrane region" description="Helical" evidence="8">
    <location>
        <begin position="149"/>
        <end position="171"/>
    </location>
</feature>
<feature type="transmembrane region" description="Helical" evidence="8">
    <location>
        <begin position="79"/>
        <end position="104"/>
    </location>
</feature>
<evidence type="ECO:0000313" key="10">
    <source>
        <dbReference type="Proteomes" id="UP000199149"/>
    </source>
</evidence>
<keyword evidence="5" id="KW-0378">Hydrolase</keyword>
<evidence type="ECO:0000256" key="8">
    <source>
        <dbReference type="SAM" id="Phobius"/>
    </source>
</evidence>
<dbReference type="Pfam" id="PF09721">
    <property type="entry name" value="Exosortase_EpsH"/>
    <property type="match status" value="1"/>
</dbReference>
<keyword evidence="10" id="KW-1185">Reference proteome</keyword>
<accession>A0A1I4UVJ6</accession>
<dbReference type="RefSeq" id="WP_092907157.1">
    <property type="nucleotide sequence ID" value="NZ_FOUZ01000004.1"/>
</dbReference>
<evidence type="ECO:0000256" key="5">
    <source>
        <dbReference type="ARBA" id="ARBA00022801"/>
    </source>
</evidence>
<evidence type="ECO:0000256" key="7">
    <source>
        <dbReference type="ARBA" id="ARBA00023136"/>
    </source>
</evidence>
<keyword evidence="2" id="KW-1003">Cell membrane</keyword>
<proteinExistence type="predicted"/>
<dbReference type="InterPro" id="IPR026392">
    <property type="entry name" value="Exo/Archaeosortase_dom"/>
</dbReference>
<gene>
    <name evidence="9" type="ORF">SAMN05421738_104145</name>
</gene>
<dbReference type="GO" id="GO:0006508">
    <property type="term" value="P:proteolysis"/>
    <property type="evidence" value="ECO:0007669"/>
    <property type="project" value="UniProtKB-KW"/>
</dbReference>
<dbReference type="NCBIfam" id="TIGR04178">
    <property type="entry name" value="exo_archaeo"/>
    <property type="match status" value="1"/>
</dbReference>
<evidence type="ECO:0000256" key="2">
    <source>
        <dbReference type="ARBA" id="ARBA00022475"/>
    </source>
</evidence>
<reference evidence="10" key="1">
    <citation type="submission" date="2016-10" db="EMBL/GenBank/DDBJ databases">
        <authorList>
            <person name="Varghese N."/>
            <person name="Submissions S."/>
        </authorList>
    </citation>
    <scope>NUCLEOTIDE SEQUENCE [LARGE SCALE GENOMIC DNA]</scope>
    <source>
        <strain evidence="10">XJ109</strain>
    </source>
</reference>
<evidence type="ECO:0000256" key="6">
    <source>
        <dbReference type="ARBA" id="ARBA00022989"/>
    </source>
</evidence>